<accession>A0ABP0G3C4</accession>
<reference evidence="8 9" key="1">
    <citation type="submission" date="2024-02" db="EMBL/GenBank/DDBJ databases">
        <authorList>
            <person name="Daric V."/>
            <person name="Darras S."/>
        </authorList>
    </citation>
    <scope>NUCLEOTIDE SEQUENCE [LARGE SCALE GENOMIC DNA]</scope>
</reference>
<dbReference type="Gene3D" id="1.10.1170.10">
    <property type="entry name" value="Inhibitor Of Apoptosis Protein (2mihbC-IAP-1), Chain A"/>
    <property type="match status" value="2"/>
</dbReference>
<feature type="region of interest" description="Disordered" evidence="6">
    <location>
        <begin position="1"/>
        <end position="37"/>
    </location>
</feature>
<comment type="caution">
    <text evidence="8">The sequence shown here is derived from an EMBL/GenBank/DDBJ whole genome shotgun (WGS) entry which is preliminary data.</text>
</comment>
<organism evidence="8 9">
    <name type="scientific">Clavelina lepadiformis</name>
    <name type="common">Light-bulb sea squirt</name>
    <name type="synonym">Ascidia lepadiformis</name>
    <dbReference type="NCBI Taxonomy" id="159417"/>
    <lineage>
        <taxon>Eukaryota</taxon>
        <taxon>Metazoa</taxon>
        <taxon>Chordata</taxon>
        <taxon>Tunicata</taxon>
        <taxon>Ascidiacea</taxon>
        <taxon>Aplousobranchia</taxon>
        <taxon>Clavelinidae</taxon>
        <taxon>Clavelina</taxon>
    </lineage>
</organism>
<dbReference type="Gene3D" id="1.10.8.10">
    <property type="entry name" value="DNA helicase RuvA subunit, C-terminal domain"/>
    <property type="match status" value="1"/>
</dbReference>
<gene>
    <name evidence="8" type="ORF">CVLEPA_LOCUS18293</name>
</gene>
<evidence type="ECO:0000256" key="5">
    <source>
        <dbReference type="PROSITE-ProRule" id="PRU00175"/>
    </source>
</evidence>
<evidence type="ECO:0000259" key="7">
    <source>
        <dbReference type="PROSITE" id="PS50089"/>
    </source>
</evidence>
<evidence type="ECO:0000256" key="4">
    <source>
        <dbReference type="ARBA" id="ARBA00022833"/>
    </source>
</evidence>
<evidence type="ECO:0000256" key="1">
    <source>
        <dbReference type="ARBA" id="ARBA00006672"/>
    </source>
</evidence>
<keyword evidence="3 5" id="KW-0863">Zinc-finger</keyword>
<evidence type="ECO:0000313" key="9">
    <source>
        <dbReference type="Proteomes" id="UP001642483"/>
    </source>
</evidence>
<dbReference type="EMBL" id="CAWYQH010000102">
    <property type="protein sequence ID" value="CAK8686348.1"/>
    <property type="molecule type" value="Genomic_DNA"/>
</dbReference>
<dbReference type="CDD" id="cd00022">
    <property type="entry name" value="BIR"/>
    <property type="match status" value="2"/>
</dbReference>
<sequence>MNRSHGSDLTVVSDGRSINQNRDPPGQRSVYIPPGQPERETYRLSTFKDFPSNVPVDVRRLASRGFYFTGYKDRVKCFSCGQCVQDWTVDDNPGSDDWHRSDCELIRGTDTTNVPLQSFLHRLGLRVNPQPQPSTSQRWNTTNTVTSSAEVNTLARASSDTTVTSQPVTSHTSNIGLTTTEFNSNVTIQANVTITTSSQSASFTSLPSSTLPPSVIAATRANQVSHRNVGILQANMNLFPCSNPVNPHMRSEESRLQTFLDHSSSWPAHRIRATPRQIANAGMYYLGVRDRVKCWYCNGGLQNWERDDDPWEEHAKWFPLCEFTLQQRGPDFVHSMVSRFPNLRRPILRNPANPLPLRRSNQENIRGPEIIDPREEVRNLERKIDEEMSSSELVEQAKLMGFDERMIRAVFKRKYEATGNGFSRLETLVESILAIEEESVSNRSEEGRSTSATAQTTPSTSTSNLSTTSGLEEIRRLQEERMCKVCGNEQASVVLIPCGHIACCVGCAENASTCPICRLLVREKVRSFIV</sequence>
<dbReference type="SUPFAM" id="SSF57924">
    <property type="entry name" value="Inhibitor of apoptosis (IAP) repeat"/>
    <property type="match status" value="2"/>
</dbReference>
<dbReference type="Gene3D" id="3.30.40.10">
    <property type="entry name" value="Zinc/RING finger domain, C3HC4 (zinc finger)"/>
    <property type="match status" value="1"/>
</dbReference>
<dbReference type="InterPro" id="IPR001370">
    <property type="entry name" value="BIR_rpt"/>
</dbReference>
<feature type="compositionally biased region" description="Low complexity" evidence="6">
    <location>
        <begin position="449"/>
        <end position="469"/>
    </location>
</feature>
<dbReference type="InterPro" id="IPR013083">
    <property type="entry name" value="Znf_RING/FYVE/PHD"/>
</dbReference>
<feature type="domain" description="RING-type" evidence="7">
    <location>
        <begin position="483"/>
        <end position="518"/>
    </location>
</feature>
<dbReference type="Proteomes" id="UP001642483">
    <property type="component" value="Unassembled WGS sequence"/>
</dbReference>
<dbReference type="InterPro" id="IPR050784">
    <property type="entry name" value="IAP"/>
</dbReference>
<keyword evidence="4" id="KW-0862">Zinc</keyword>
<comment type="similarity">
    <text evidence="1">Belongs to the IAP family.</text>
</comment>
<evidence type="ECO:0000256" key="3">
    <source>
        <dbReference type="ARBA" id="ARBA00022771"/>
    </source>
</evidence>
<name>A0ABP0G3C4_CLALP</name>
<dbReference type="PANTHER" id="PTHR10044">
    <property type="entry name" value="INHIBITOR OF APOPTOSIS"/>
    <property type="match status" value="1"/>
</dbReference>
<dbReference type="PANTHER" id="PTHR10044:SF139">
    <property type="entry name" value="DEATH-ASSOCIATED INHIBITOR OF APOPTOSIS 2"/>
    <property type="match status" value="1"/>
</dbReference>
<protein>
    <recommendedName>
        <fullName evidence="7">RING-type domain-containing protein</fullName>
    </recommendedName>
</protein>
<dbReference type="PROSITE" id="PS50143">
    <property type="entry name" value="BIR_REPEAT_2"/>
    <property type="match status" value="2"/>
</dbReference>
<evidence type="ECO:0000256" key="2">
    <source>
        <dbReference type="ARBA" id="ARBA00022723"/>
    </source>
</evidence>
<keyword evidence="9" id="KW-1185">Reference proteome</keyword>
<dbReference type="PROSITE" id="PS50089">
    <property type="entry name" value="ZF_RING_2"/>
    <property type="match status" value="1"/>
</dbReference>
<evidence type="ECO:0000313" key="8">
    <source>
        <dbReference type="EMBL" id="CAK8686348.1"/>
    </source>
</evidence>
<proteinExistence type="inferred from homology"/>
<dbReference type="SMART" id="SM00184">
    <property type="entry name" value="RING"/>
    <property type="match status" value="1"/>
</dbReference>
<feature type="region of interest" description="Disordered" evidence="6">
    <location>
        <begin position="439"/>
        <end position="470"/>
    </location>
</feature>
<evidence type="ECO:0000256" key="6">
    <source>
        <dbReference type="SAM" id="MobiDB-lite"/>
    </source>
</evidence>
<keyword evidence="2" id="KW-0479">Metal-binding</keyword>
<dbReference type="Pfam" id="PF13920">
    <property type="entry name" value="zf-C3HC4_3"/>
    <property type="match status" value="1"/>
</dbReference>
<dbReference type="Pfam" id="PF00653">
    <property type="entry name" value="BIR"/>
    <property type="match status" value="2"/>
</dbReference>
<dbReference type="InterPro" id="IPR001841">
    <property type="entry name" value="Znf_RING"/>
</dbReference>
<dbReference type="SMART" id="SM00238">
    <property type="entry name" value="BIR"/>
    <property type="match status" value="2"/>
</dbReference>